<organism evidence="1 2">
    <name type="scientific">Calorimonas adulescens</name>
    <dbReference type="NCBI Taxonomy" id="2606906"/>
    <lineage>
        <taxon>Bacteria</taxon>
        <taxon>Bacillati</taxon>
        <taxon>Bacillota</taxon>
        <taxon>Clostridia</taxon>
        <taxon>Thermoanaerobacterales</taxon>
        <taxon>Thermoanaerobacteraceae</taxon>
        <taxon>Calorimonas</taxon>
    </lineage>
</organism>
<evidence type="ECO:0000313" key="1">
    <source>
        <dbReference type="EMBL" id="TZE83211.1"/>
    </source>
</evidence>
<dbReference type="AlphaFoldDB" id="A0A5D8QFD0"/>
<gene>
    <name evidence="1" type="ORF">FWJ32_02530</name>
</gene>
<accession>A0A5D8QFD0</accession>
<comment type="caution">
    <text evidence="1">The sequence shown here is derived from an EMBL/GenBank/DDBJ whole genome shotgun (WGS) entry which is preliminary data.</text>
</comment>
<keyword evidence="2" id="KW-1185">Reference proteome</keyword>
<reference evidence="1 2" key="1">
    <citation type="submission" date="2019-08" db="EMBL/GenBank/DDBJ databases">
        <title>Calorimonas adulescens gen. nov., sp. nov., an anaerobic thermophilic bacterium from Sakhalin hot spring.</title>
        <authorList>
            <person name="Khomyakova M.A."/>
            <person name="Merkel A.Y."/>
            <person name="Novikov A."/>
            <person name="Bonch-Osmolovskaya E.A."/>
            <person name="Slobodkin A.I."/>
        </authorList>
    </citation>
    <scope>NUCLEOTIDE SEQUENCE [LARGE SCALE GENOMIC DNA]</scope>
    <source>
        <strain evidence="1 2">A05MB</strain>
    </source>
</reference>
<proteinExistence type="predicted"/>
<protein>
    <submittedName>
        <fullName evidence="1">Cyclodeaminase/cyclohydrolase family protein</fullName>
    </submittedName>
</protein>
<dbReference type="Proteomes" id="UP000322976">
    <property type="component" value="Unassembled WGS sequence"/>
</dbReference>
<dbReference type="GO" id="GO:0016787">
    <property type="term" value="F:hydrolase activity"/>
    <property type="evidence" value="ECO:0007669"/>
    <property type="project" value="UniProtKB-KW"/>
</dbReference>
<keyword evidence="1" id="KW-0378">Hydrolase</keyword>
<name>A0A5D8QFD0_9THEO</name>
<dbReference type="EMBL" id="VTPS01000002">
    <property type="protein sequence ID" value="TZE83211.1"/>
    <property type="molecule type" value="Genomic_DNA"/>
</dbReference>
<sequence length="32" mass="3823">MGINLLNYTYNECKELKEHLTELIDEDTMAYD</sequence>
<evidence type="ECO:0000313" key="2">
    <source>
        <dbReference type="Proteomes" id="UP000322976"/>
    </source>
</evidence>